<gene>
    <name evidence="1" type="ORF">D6851_08560</name>
</gene>
<proteinExistence type="predicted"/>
<dbReference type="EMBL" id="RAPF01000004">
    <property type="protein sequence ID" value="RKF20995.1"/>
    <property type="molecule type" value="Genomic_DNA"/>
</dbReference>
<comment type="caution">
    <text evidence="1">The sequence shown here is derived from an EMBL/GenBank/DDBJ whole genome shotgun (WGS) entry which is preliminary data.</text>
</comment>
<dbReference type="RefSeq" id="WP_120324493.1">
    <property type="nucleotide sequence ID" value="NZ_RAPF01000004.1"/>
</dbReference>
<dbReference type="Proteomes" id="UP000284395">
    <property type="component" value="Unassembled WGS sequence"/>
</dbReference>
<name>A0A420EJX8_9SPHN</name>
<dbReference type="PROSITE" id="PS51257">
    <property type="entry name" value="PROKAR_LIPOPROTEIN"/>
    <property type="match status" value="1"/>
</dbReference>
<dbReference type="OrthoDB" id="7505503at2"/>
<dbReference type="AlphaFoldDB" id="A0A420EJX8"/>
<organism evidence="1 2">
    <name type="scientific">Altericroceibacterium spongiae</name>
    <dbReference type="NCBI Taxonomy" id="2320269"/>
    <lineage>
        <taxon>Bacteria</taxon>
        <taxon>Pseudomonadati</taxon>
        <taxon>Pseudomonadota</taxon>
        <taxon>Alphaproteobacteria</taxon>
        <taxon>Sphingomonadales</taxon>
        <taxon>Erythrobacteraceae</taxon>
        <taxon>Altericroceibacterium</taxon>
    </lineage>
</organism>
<protein>
    <submittedName>
        <fullName evidence="1">Uncharacterized protein</fullName>
    </submittedName>
</protein>
<reference evidence="1 2" key="1">
    <citation type="submission" date="2018-09" db="EMBL/GenBank/DDBJ databases">
        <title>Altererythrobacter spongiae sp. nov., isolated from a marine sponge.</title>
        <authorList>
            <person name="Zhuang L."/>
            <person name="Luo L."/>
        </authorList>
    </citation>
    <scope>NUCLEOTIDE SEQUENCE [LARGE SCALE GENOMIC DNA]</scope>
    <source>
        <strain evidence="1 2">HN-Y73</strain>
    </source>
</reference>
<evidence type="ECO:0000313" key="1">
    <source>
        <dbReference type="EMBL" id="RKF20995.1"/>
    </source>
</evidence>
<accession>A0A420EJX8</accession>
<sequence length="176" mass="18913">MAEEMRKRNAAPPLPLWIAGLGLLALSACSTSGGYPSLAIREEERVSGSMEPVAPEPYIPPKTQPDLLDEIASLRNQALDAHKQFTATSERARRAANAARNAKTGGENWAVAQVALSELESSRSQTMFALADLDRIYVDAAINARELEPAASARSEVMALVEQEDTVIGEIGALIR</sequence>
<keyword evidence="2" id="KW-1185">Reference proteome</keyword>
<evidence type="ECO:0000313" key="2">
    <source>
        <dbReference type="Proteomes" id="UP000284395"/>
    </source>
</evidence>